<dbReference type="PANTHER" id="PTHR33221">
    <property type="entry name" value="WINGED HELIX-TURN-HELIX TRANSCRIPTIONAL REGULATOR, RRF2 FAMILY"/>
    <property type="match status" value="1"/>
</dbReference>
<dbReference type="InterPro" id="IPR036388">
    <property type="entry name" value="WH-like_DNA-bd_sf"/>
</dbReference>
<dbReference type="InterPro" id="IPR000944">
    <property type="entry name" value="Tscrpt_reg_Rrf2"/>
</dbReference>
<dbReference type="InterPro" id="IPR036390">
    <property type="entry name" value="WH_DNA-bd_sf"/>
</dbReference>
<protein>
    <submittedName>
        <fullName evidence="2">Transcriptional regulator, BadM/Rrf2 family</fullName>
    </submittedName>
</protein>
<accession>A0A1C6V8K4</accession>
<proteinExistence type="predicted"/>
<dbReference type="GO" id="GO:0003700">
    <property type="term" value="F:DNA-binding transcription factor activity"/>
    <property type="evidence" value="ECO:0007669"/>
    <property type="project" value="TreeGrafter"/>
</dbReference>
<dbReference type="Gene3D" id="1.10.10.10">
    <property type="entry name" value="Winged helix-like DNA-binding domain superfamily/Winged helix DNA-binding domain"/>
    <property type="match status" value="1"/>
</dbReference>
<dbReference type="STRING" id="683228.GA0070617_4996"/>
<dbReference type="SUPFAM" id="SSF46785">
    <property type="entry name" value="Winged helix' DNA-binding domain"/>
    <property type="match status" value="1"/>
</dbReference>
<keyword evidence="3" id="KW-1185">Reference proteome</keyword>
<dbReference type="GO" id="GO:0005829">
    <property type="term" value="C:cytosol"/>
    <property type="evidence" value="ECO:0007669"/>
    <property type="project" value="TreeGrafter"/>
</dbReference>
<dbReference type="Proteomes" id="UP000198937">
    <property type="component" value="Unassembled WGS sequence"/>
</dbReference>
<dbReference type="OrthoDB" id="9808360at2"/>
<evidence type="ECO:0000313" key="2">
    <source>
        <dbReference type="EMBL" id="SCL62683.1"/>
    </source>
</evidence>
<dbReference type="RefSeq" id="WP_091443387.1">
    <property type="nucleotide sequence ID" value="NZ_BMMJ01000024.1"/>
</dbReference>
<keyword evidence="1" id="KW-0238">DNA-binding</keyword>
<dbReference type="PANTHER" id="PTHR33221:SF5">
    <property type="entry name" value="HTH-TYPE TRANSCRIPTIONAL REGULATOR ISCR"/>
    <property type="match status" value="1"/>
</dbReference>
<name>A0A1C6V8K4_9ACTN</name>
<dbReference type="Pfam" id="PF02082">
    <property type="entry name" value="Rrf2"/>
    <property type="match status" value="1"/>
</dbReference>
<dbReference type="EMBL" id="FMIA01000002">
    <property type="protein sequence ID" value="SCL62683.1"/>
    <property type="molecule type" value="Genomic_DNA"/>
</dbReference>
<dbReference type="PROSITE" id="PS51197">
    <property type="entry name" value="HTH_RRF2_2"/>
    <property type="match status" value="1"/>
</dbReference>
<evidence type="ECO:0000256" key="1">
    <source>
        <dbReference type="ARBA" id="ARBA00023125"/>
    </source>
</evidence>
<dbReference type="NCBIfam" id="TIGR00738">
    <property type="entry name" value="rrf2_super"/>
    <property type="match status" value="1"/>
</dbReference>
<dbReference type="GO" id="GO:0003677">
    <property type="term" value="F:DNA binding"/>
    <property type="evidence" value="ECO:0007669"/>
    <property type="project" value="UniProtKB-KW"/>
</dbReference>
<organism evidence="2 3">
    <name type="scientific">Micromonospora yangpuensis</name>
    <dbReference type="NCBI Taxonomy" id="683228"/>
    <lineage>
        <taxon>Bacteria</taxon>
        <taxon>Bacillati</taxon>
        <taxon>Actinomycetota</taxon>
        <taxon>Actinomycetes</taxon>
        <taxon>Micromonosporales</taxon>
        <taxon>Micromonosporaceae</taxon>
        <taxon>Micromonospora</taxon>
    </lineage>
</organism>
<evidence type="ECO:0000313" key="3">
    <source>
        <dbReference type="Proteomes" id="UP000198937"/>
    </source>
</evidence>
<reference evidence="3" key="1">
    <citation type="submission" date="2016-06" db="EMBL/GenBank/DDBJ databases">
        <authorList>
            <person name="Varghese N."/>
            <person name="Submissions Spin"/>
        </authorList>
    </citation>
    <scope>NUCLEOTIDE SEQUENCE [LARGE SCALE GENOMIC DNA]</scope>
    <source>
        <strain evidence="3">DSM 45577</strain>
    </source>
</reference>
<sequence length="150" mass="15911">MYILARGDYALRAMLAITAARGELVKAATLAADQHIPPSFLQDILLELRRADLLLSHRGVEGGYALARPATEISVGDVLRAVSGVLTVVRGLPADTTRYQGPAARLRDVWLAVQHAIGDIVDRTSLADLLNDDIGTSTGSPEAVRSTPAS</sequence>
<gene>
    <name evidence="2" type="ORF">GA0070617_4996</name>
</gene>
<dbReference type="AlphaFoldDB" id="A0A1C6V8K4"/>